<feature type="compositionally biased region" description="Polar residues" evidence="2">
    <location>
        <begin position="573"/>
        <end position="586"/>
    </location>
</feature>
<dbReference type="Proteomes" id="UP001437256">
    <property type="component" value="Unassembled WGS sequence"/>
</dbReference>
<evidence type="ECO:0000256" key="1">
    <source>
        <dbReference type="SAM" id="Coils"/>
    </source>
</evidence>
<feature type="compositionally biased region" description="Low complexity" evidence="2">
    <location>
        <begin position="387"/>
        <end position="398"/>
    </location>
</feature>
<feature type="compositionally biased region" description="Polar residues" evidence="2">
    <location>
        <begin position="349"/>
        <end position="358"/>
    </location>
</feature>
<accession>A0ABR2ZL87</accession>
<dbReference type="EMBL" id="JBBXMP010000104">
    <property type="protein sequence ID" value="KAL0062466.1"/>
    <property type="molecule type" value="Genomic_DNA"/>
</dbReference>
<name>A0ABR2ZL87_9AGAR</name>
<feature type="compositionally biased region" description="Polar residues" evidence="2">
    <location>
        <begin position="410"/>
        <end position="422"/>
    </location>
</feature>
<gene>
    <name evidence="3" type="ORF">AAF712_010678</name>
</gene>
<evidence type="ECO:0000313" key="3">
    <source>
        <dbReference type="EMBL" id="KAL0062466.1"/>
    </source>
</evidence>
<feature type="compositionally biased region" description="Low complexity" evidence="2">
    <location>
        <begin position="336"/>
        <end position="348"/>
    </location>
</feature>
<feature type="compositionally biased region" description="Polar residues" evidence="2">
    <location>
        <begin position="95"/>
        <end position="106"/>
    </location>
</feature>
<feature type="region of interest" description="Disordered" evidence="2">
    <location>
        <begin position="651"/>
        <end position="724"/>
    </location>
</feature>
<feature type="compositionally biased region" description="Low complexity" evidence="2">
    <location>
        <begin position="40"/>
        <end position="51"/>
    </location>
</feature>
<sequence>MLSSPPPASSYVSPATAGTSKQNKRLSLNGPRPLHLVEGSPVTGSSSSPASPFSPKPPLSRSGSDSPGPGTWSPKAAPSSFRDPDGNGIARNPRRQSSISYNTSQNNDRDSSAFSRSPLASSSNSPVPPILSLKRSTSVGGRPNSWSGRSRPAESNAAHERTRSGWKRETFAGSITPTSSLEDGSSPSADEGKQDRGAQATTPLTLAEKHADLLHFIAQKESKCLDLRTQLATHEAELLQLKKKWERIVERSFSRTHPSSAYNPGLSSVNPTSTVTSDSGQSIHSSPLLSGTDNPSISIPTTSGIAPSSLYTAASLSYLDSLVTNTGRLLGLPGLSTPTSPAIPSTTPGHSSDASVPPSSWKDLSEERTPRSGTFPQNSQTHTPALSYSSTTTTSSVSARLSQDGEGEDLSSNASRPPQSKRPNSKRQPRSPHSRPNDLLIVTDTGATPLCSPNSEFEAFFGKGRRPRSNLEDFGSSENENENEDSWGDFQSANTDSQSQSLSRSNSLEINRSPSDLRPRRLKSKPKPPSSPGYDPDAAMGLGFAPPPSTSSVNKDTEKERLAERRRKRMSLPVTSHSSSNDETGSLASWMGLGSLSGGTKWDKFSGSIENALAKSPLPIPKRASILLSQLSQVPGLSQFSGVASNSIPETEIEAASSRSKGDTKTKTILSTSSTSTSLLDEDVPPISSSSSLQPSLVPSRSTTPSSTGNKKTTTDDGDDEWNW</sequence>
<feature type="compositionally biased region" description="Low complexity" evidence="2">
    <location>
        <begin position="667"/>
        <end position="712"/>
    </location>
</feature>
<feature type="compositionally biased region" description="Polar residues" evidence="2">
    <location>
        <begin position="255"/>
        <end position="295"/>
    </location>
</feature>
<keyword evidence="4" id="KW-1185">Reference proteome</keyword>
<evidence type="ECO:0008006" key="5">
    <source>
        <dbReference type="Google" id="ProtNLM"/>
    </source>
</evidence>
<feature type="region of interest" description="Disordered" evidence="2">
    <location>
        <begin position="1"/>
        <end position="198"/>
    </location>
</feature>
<feature type="compositionally biased region" description="Basic residues" evidence="2">
    <location>
        <begin position="423"/>
        <end position="433"/>
    </location>
</feature>
<proteinExistence type="predicted"/>
<feature type="compositionally biased region" description="Low complexity" evidence="2">
    <location>
        <begin position="112"/>
        <end position="125"/>
    </location>
</feature>
<feature type="compositionally biased region" description="Low complexity" evidence="2">
    <location>
        <begin position="497"/>
        <end position="508"/>
    </location>
</feature>
<protein>
    <recommendedName>
        <fullName evidence="5">DUF4048 domain-containing protein</fullName>
    </recommendedName>
</protein>
<organism evidence="3 4">
    <name type="scientific">Marasmius tenuissimus</name>
    <dbReference type="NCBI Taxonomy" id="585030"/>
    <lineage>
        <taxon>Eukaryota</taxon>
        <taxon>Fungi</taxon>
        <taxon>Dikarya</taxon>
        <taxon>Basidiomycota</taxon>
        <taxon>Agaricomycotina</taxon>
        <taxon>Agaricomycetes</taxon>
        <taxon>Agaricomycetidae</taxon>
        <taxon>Agaricales</taxon>
        <taxon>Marasmiineae</taxon>
        <taxon>Marasmiaceae</taxon>
        <taxon>Marasmius</taxon>
    </lineage>
</organism>
<feature type="region of interest" description="Disordered" evidence="2">
    <location>
        <begin position="335"/>
        <end position="586"/>
    </location>
</feature>
<feature type="compositionally biased region" description="Polar residues" evidence="2">
    <location>
        <begin position="371"/>
        <end position="386"/>
    </location>
</feature>
<feature type="coiled-coil region" evidence="1">
    <location>
        <begin position="217"/>
        <end position="244"/>
    </location>
</feature>
<feature type="region of interest" description="Disordered" evidence="2">
    <location>
        <begin position="253"/>
        <end position="295"/>
    </location>
</feature>
<reference evidence="3 4" key="1">
    <citation type="submission" date="2024-05" db="EMBL/GenBank/DDBJ databases">
        <title>A draft genome resource for the thread blight pathogen Marasmius tenuissimus strain MS-2.</title>
        <authorList>
            <person name="Yulfo-Soto G.E."/>
            <person name="Baruah I.K."/>
            <person name="Amoako-Attah I."/>
            <person name="Bukari Y."/>
            <person name="Meinhardt L.W."/>
            <person name="Bailey B.A."/>
            <person name="Cohen S.P."/>
        </authorList>
    </citation>
    <scope>NUCLEOTIDE SEQUENCE [LARGE SCALE GENOMIC DNA]</scope>
    <source>
        <strain evidence="3 4">MS-2</strain>
    </source>
</reference>
<feature type="compositionally biased region" description="Polar residues" evidence="2">
    <location>
        <begin position="134"/>
        <end position="148"/>
    </location>
</feature>
<evidence type="ECO:0000313" key="4">
    <source>
        <dbReference type="Proteomes" id="UP001437256"/>
    </source>
</evidence>
<feature type="compositionally biased region" description="Basic and acidic residues" evidence="2">
    <location>
        <begin position="157"/>
        <end position="170"/>
    </location>
</feature>
<keyword evidence="1" id="KW-0175">Coiled coil</keyword>
<evidence type="ECO:0000256" key="2">
    <source>
        <dbReference type="SAM" id="MobiDB-lite"/>
    </source>
</evidence>
<feature type="compositionally biased region" description="Polar residues" evidence="2">
    <location>
        <begin position="173"/>
        <end position="188"/>
    </location>
</feature>
<comment type="caution">
    <text evidence="3">The sequence shown here is derived from an EMBL/GenBank/DDBJ whole genome shotgun (WGS) entry which is preliminary data.</text>
</comment>